<accession>A0A2P2QQU8</accession>
<organism evidence="1">
    <name type="scientific">Rhizophora mucronata</name>
    <name type="common">Asiatic mangrove</name>
    <dbReference type="NCBI Taxonomy" id="61149"/>
    <lineage>
        <taxon>Eukaryota</taxon>
        <taxon>Viridiplantae</taxon>
        <taxon>Streptophyta</taxon>
        <taxon>Embryophyta</taxon>
        <taxon>Tracheophyta</taxon>
        <taxon>Spermatophyta</taxon>
        <taxon>Magnoliopsida</taxon>
        <taxon>eudicotyledons</taxon>
        <taxon>Gunneridae</taxon>
        <taxon>Pentapetalae</taxon>
        <taxon>rosids</taxon>
        <taxon>fabids</taxon>
        <taxon>Malpighiales</taxon>
        <taxon>Rhizophoraceae</taxon>
        <taxon>Rhizophora</taxon>
    </lineage>
</organism>
<name>A0A2P2QQU8_RHIMU</name>
<reference evidence="1" key="1">
    <citation type="submission" date="2018-02" db="EMBL/GenBank/DDBJ databases">
        <title>Rhizophora mucronata_Transcriptome.</title>
        <authorList>
            <person name="Meera S.P."/>
            <person name="Sreeshan A."/>
            <person name="Augustine A."/>
        </authorList>
    </citation>
    <scope>NUCLEOTIDE SEQUENCE</scope>
    <source>
        <tissue evidence="1">Leaf</tissue>
    </source>
</reference>
<dbReference type="AlphaFoldDB" id="A0A2P2QQU8"/>
<evidence type="ECO:0000313" key="1">
    <source>
        <dbReference type="EMBL" id="MBX69315.1"/>
    </source>
</evidence>
<protein>
    <submittedName>
        <fullName evidence="1">Uncharacterized protein</fullName>
    </submittedName>
</protein>
<sequence>MRTMIARIHSNRKITSSYVKQYSTKLQNI</sequence>
<dbReference type="EMBL" id="GGEC01088831">
    <property type="protein sequence ID" value="MBX69315.1"/>
    <property type="molecule type" value="Transcribed_RNA"/>
</dbReference>
<proteinExistence type="predicted"/>